<dbReference type="Gramene" id="fgenesh2_kg.8__611__AT5G42400.1">
    <property type="protein sequence ID" value="fgenesh2_kg.8__611__AT5G42400.1"/>
    <property type="gene ID" value="fgenesh2_kg.8__611__AT5G42400.1"/>
</dbReference>
<feature type="compositionally biased region" description="Basic and acidic residues" evidence="11">
    <location>
        <begin position="929"/>
        <end position="939"/>
    </location>
</feature>
<feature type="compositionally biased region" description="Basic residues" evidence="11">
    <location>
        <begin position="948"/>
        <end position="958"/>
    </location>
</feature>
<dbReference type="PANTHER" id="PTHR45814">
    <property type="entry name" value="HISTONE-LYSINE N-METHYLTRANSFERASE SETD1"/>
    <property type="match status" value="1"/>
</dbReference>
<dbReference type="InterPro" id="IPR035445">
    <property type="entry name" value="GYF-like_dom_sf"/>
</dbReference>
<gene>
    <name evidence="14" type="ORF">ARALYDRAFT_494795</name>
</gene>
<evidence type="ECO:0000256" key="5">
    <source>
        <dbReference type="ARBA" id="ARBA00022691"/>
    </source>
</evidence>
<dbReference type="EC" id="2.1.1.354" evidence="2"/>
<accession>D7MSU2</accession>
<evidence type="ECO:0000256" key="6">
    <source>
        <dbReference type="ARBA" id="ARBA00022853"/>
    </source>
</evidence>
<feature type="domain" description="SET" evidence="12">
    <location>
        <begin position="1253"/>
        <end position="1370"/>
    </location>
</feature>
<evidence type="ECO:0000256" key="2">
    <source>
        <dbReference type="ARBA" id="ARBA00012182"/>
    </source>
</evidence>
<keyword evidence="8" id="KW-0804">Transcription</keyword>
<dbReference type="STRING" id="81972.D7MSU2"/>
<dbReference type="CDD" id="cd19169">
    <property type="entry name" value="SET_SETD1"/>
    <property type="match status" value="1"/>
</dbReference>
<dbReference type="InterPro" id="IPR046341">
    <property type="entry name" value="SET_dom_sf"/>
</dbReference>
<reference evidence="15" key="1">
    <citation type="journal article" date="2011" name="Nat. Genet.">
        <title>The Arabidopsis lyrata genome sequence and the basis of rapid genome size change.</title>
        <authorList>
            <person name="Hu T.T."/>
            <person name="Pattyn P."/>
            <person name="Bakker E.G."/>
            <person name="Cao J."/>
            <person name="Cheng J.-F."/>
            <person name="Clark R.M."/>
            <person name="Fahlgren N."/>
            <person name="Fawcett J.A."/>
            <person name="Grimwood J."/>
            <person name="Gundlach H."/>
            <person name="Haberer G."/>
            <person name="Hollister J.D."/>
            <person name="Ossowski S."/>
            <person name="Ottilar R.P."/>
            <person name="Salamov A.A."/>
            <person name="Schneeberger K."/>
            <person name="Spannagl M."/>
            <person name="Wang X."/>
            <person name="Yang L."/>
            <person name="Nasrallah M.E."/>
            <person name="Bergelson J."/>
            <person name="Carrington J.C."/>
            <person name="Gaut B.S."/>
            <person name="Schmutz J."/>
            <person name="Mayer K.F.X."/>
            <person name="Van de Peer Y."/>
            <person name="Grigoriev I.V."/>
            <person name="Nordborg M."/>
            <person name="Weigel D."/>
            <person name="Guo Y.-L."/>
        </authorList>
    </citation>
    <scope>NUCLEOTIDE SEQUENCE [LARGE SCALE GENOMIC DNA]</scope>
    <source>
        <strain evidence="15">cv. MN47</strain>
    </source>
</reference>
<evidence type="ECO:0000256" key="8">
    <source>
        <dbReference type="ARBA" id="ARBA00023163"/>
    </source>
</evidence>
<keyword evidence="9" id="KW-0539">Nucleus</keyword>
<dbReference type="eggNOG" id="KOG1080">
    <property type="taxonomic scope" value="Eukaryota"/>
</dbReference>
<feature type="compositionally biased region" description="Basic and acidic residues" evidence="11">
    <location>
        <begin position="959"/>
        <end position="969"/>
    </location>
</feature>
<evidence type="ECO:0000313" key="15">
    <source>
        <dbReference type="Proteomes" id="UP000008694"/>
    </source>
</evidence>
<dbReference type="Proteomes" id="UP000008694">
    <property type="component" value="Unassembled WGS sequence"/>
</dbReference>
<dbReference type="HOGENOM" id="CLU_003563_0_0_1"/>
<dbReference type="Pfam" id="PF00856">
    <property type="entry name" value="SET"/>
    <property type="match status" value="1"/>
</dbReference>
<feature type="region of interest" description="Disordered" evidence="11">
    <location>
        <begin position="916"/>
        <end position="969"/>
    </location>
</feature>
<dbReference type="SUPFAM" id="SSF82199">
    <property type="entry name" value="SET domain"/>
    <property type="match status" value="1"/>
</dbReference>
<dbReference type="PANTHER" id="PTHR45814:SF2">
    <property type="entry name" value="HISTONE-LYSINE N-METHYLTRANSFERASE SETD1"/>
    <property type="match status" value="1"/>
</dbReference>
<dbReference type="InterPro" id="IPR001214">
    <property type="entry name" value="SET_dom"/>
</dbReference>
<protein>
    <recommendedName>
        <fullName evidence="2">[histone H3]-lysine(4) N-trimethyltransferase</fullName>
        <ecNumber evidence="2">2.1.1.354</ecNumber>
    </recommendedName>
</protein>
<keyword evidence="7" id="KW-0805">Transcription regulation</keyword>
<evidence type="ECO:0000256" key="7">
    <source>
        <dbReference type="ARBA" id="ARBA00023015"/>
    </source>
</evidence>
<dbReference type="EMBL" id="GL348720">
    <property type="protein sequence ID" value="EFH40051.1"/>
    <property type="molecule type" value="Genomic_DNA"/>
</dbReference>
<evidence type="ECO:0000256" key="9">
    <source>
        <dbReference type="ARBA" id="ARBA00023242"/>
    </source>
</evidence>
<name>D7MSU2_ARALL</name>
<evidence type="ECO:0000256" key="1">
    <source>
        <dbReference type="ARBA" id="ARBA00004123"/>
    </source>
</evidence>
<dbReference type="GO" id="GO:0140999">
    <property type="term" value="F:histone H3K4 trimethyltransferase activity"/>
    <property type="evidence" value="ECO:0007669"/>
    <property type="project" value="UniProtKB-EC"/>
</dbReference>
<evidence type="ECO:0000256" key="3">
    <source>
        <dbReference type="ARBA" id="ARBA00022603"/>
    </source>
</evidence>
<keyword evidence="15" id="KW-1185">Reference proteome</keyword>
<evidence type="ECO:0000256" key="10">
    <source>
        <dbReference type="ARBA" id="ARBA00047571"/>
    </source>
</evidence>
<comment type="catalytic activity">
    <reaction evidence="10">
        <text>L-lysyl(4)-[histone H3] + 3 S-adenosyl-L-methionine = N(6),N(6),N(6)-trimethyl-L-lysyl(4)-[histone H3] + 3 S-adenosyl-L-homocysteine + 3 H(+)</text>
        <dbReference type="Rhea" id="RHEA:60260"/>
        <dbReference type="Rhea" id="RHEA-COMP:15537"/>
        <dbReference type="Rhea" id="RHEA-COMP:15547"/>
        <dbReference type="ChEBI" id="CHEBI:15378"/>
        <dbReference type="ChEBI" id="CHEBI:29969"/>
        <dbReference type="ChEBI" id="CHEBI:57856"/>
        <dbReference type="ChEBI" id="CHEBI:59789"/>
        <dbReference type="ChEBI" id="CHEBI:61961"/>
        <dbReference type="EC" id="2.1.1.354"/>
    </reaction>
</comment>
<dbReference type="InterPro" id="IPR037841">
    <property type="entry name" value="SET_SETD1A/B"/>
</dbReference>
<dbReference type="Gene3D" id="2.170.270.10">
    <property type="entry name" value="SET domain"/>
    <property type="match status" value="1"/>
</dbReference>
<feature type="region of interest" description="Disordered" evidence="11">
    <location>
        <begin position="1051"/>
        <end position="1096"/>
    </location>
</feature>
<dbReference type="GO" id="GO:0032259">
    <property type="term" value="P:methylation"/>
    <property type="evidence" value="ECO:0007669"/>
    <property type="project" value="UniProtKB-KW"/>
</dbReference>
<dbReference type="PROSITE" id="PS50829">
    <property type="entry name" value="GYF"/>
    <property type="match status" value="1"/>
</dbReference>
<sequence>MVAVDSSFSSHGSFSSSRRKKVSALEPNYFGSMCMGVYSDDVSISVREVAQDYSCDSCGDLATVSSASCDFDELCGLDSALEMGCRSNGDFRAGQEASGSGIAPGLDKSVTGYTMYASGWMYGNQQGQMCGPYTQQQLYDGLSTGFLPEDLLVYPIINGYTANSVPLKYFKQFPDHVATGFAYLQNGMISVTPPVSSLSLSSSNATVHQDETRTEHGTSATHLISHQTLPPQTYSNGPVSDQLTLNQDESNLLASFLSLGNEHACWFLVDGEGRNHGPHSILELHNWQQHGYVSDAALIRDGENKLRPITLASIFGVWRVKCGDANCDESVTGVSFISEVSEELSVHLQSGIIKIARRALLDEIISSVISDFLKAKKSEEHLKSYPPTSAAHVVESISSQVINAEKSVVSNTETTGFKNILNEWGQSSIATESLKYTKSVGSIENFQTSCSAVCRTLHNHCMQIMWNAVFYDTVATHSLSWRKKKLWFRSSDNSTLNYCKGSHRNYSDKPEAFKSFTCRVDSFSSKTAHSNELDLPTNGASVRGVSSRKVTLPDTDETESLIASISEHVESELFLSLETHLTDYTSVLIKDGANTTTTTARDGKMHEGSCREQYNLEGSGEKQNDLNVVSAKLRFSNDFSDSQRLLQEGESSEQITSEDIIANIFSTTLETSDIPVSDELDALDIHEPPPPGCESSIKMPSLRCKFRPVRSKESIPEIKAYVATALCRQKLHTDVMREWISLFMKCHLNEFLASRKGSHQLSRKETLALKKRKTVTRNKKLVQSNISNQTADKPRNPCVGSSDEILVKRSKKLSDFHSMKEAVKVDTPSIDLSVRKLSQQKMRNTERRDHCIIKDATKFQKENVAKDAFSKVICDKSQDLERADEFDDELLIKRLRRISRNKSKELRERKNAAKSCEEISVSAEESEETVDRTDHEESLSNKSSQKVQKAHVSKLKRKNMSDVRVEGTKSSRNGAVGGFTEISEKKVIRFPLNTAAREGKNASCNCFTKLLSPVVAAKHGQDMSTPTGSPERLAEGKKIVEKSACNIAQKASSQSSILKRKHLSNEKIPSVPSRRRLSLSSKDSDDDVGNEEKLPCDMSDKLQKGNFLQIFIGPKKLMRRRKLLAKHTTERSPIKDLSVDDGRPKSIALKPLEKLSSKPSKKKVLLSCPKCDGCARTSINGWHWRAWSLKASAEERTRVRGSSSVHIQHFGSKSNSTQNVLSARTNRAKMRNLLAAADGADVLKISQLKARKKRLRFQQSKIHDWGLVALEPIEAEDFVIEYVGELIRSSISEIRERQYEKMGIGSSYLFRLDDGYVVDATKRGGIARFINHSCEPNCYTKIISVEGKKKIFIYAKRHIDAGEEISYNYKFPLEDDKIPCNCGAQNMYCFCEQVPWIAKLRRDVVFRGTESGGF</sequence>
<dbReference type="GO" id="GO:0048188">
    <property type="term" value="C:Set1C/COMPASS complex"/>
    <property type="evidence" value="ECO:0007669"/>
    <property type="project" value="InterPro"/>
</dbReference>
<dbReference type="PROSITE" id="PS50280">
    <property type="entry name" value="SET"/>
    <property type="match status" value="1"/>
</dbReference>
<evidence type="ECO:0000259" key="13">
    <source>
        <dbReference type="PROSITE" id="PS50829"/>
    </source>
</evidence>
<keyword evidence="6" id="KW-0156">Chromatin regulator</keyword>
<feature type="domain" description="GYF" evidence="13">
    <location>
        <begin position="263"/>
        <end position="312"/>
    </location>
</feature>
<keyword evidence="4" id="KW-0808">Transferase</keyword>
<evidence type="ECO:0000313" key="14">
    <source>
        <dbReference type="EMBL" id="EFH40051.1"/>
    </source>
</evidence>
<evidence type="ECO:0000256" key="4">
    <source>
        <dbReference type="ARBA" id="ARBA00022679"/>
    </source>
</evidence>
<keyword evidence="3" id="KW-0489">Methyltransferase</keyword>
<dbReference type="Gene3D" id="3.30.1490.40">
    <property type="match status" value="2"/>
</dbReference>
<proteinExistence type="predicted"/>
<comment type="subcellular location">
    <subcellularLocation>
        <location evidence="1">Nucleus</location>
    </subcellularLocation>
</comment>
<evidence type="ECO:0000256" key="11">
    <source>
        <dbReference type="SAM" id="MobiDB-lite"/>
    </source>
</evidence>
<dbReference type="InterPro" id="IPR044570">
    <property type="entry name" value="Set1-like"/>
</dbReference>
<organism evidence="15">
    <name type="scientific">Arabidopsis lyrata subsp. lyrata</name>
    <name type="common">Lyre-leaved rock-cress</name>
    <dbReference type="NCBI Taxonomy" id="81972"/>
    <lineage>
        <taxon>Eukaryota</taxon>
        <taxon>Viridiplantae</taxon>
        <taxon>Streptophyta</taxon>
        <taxon>Embryophyta</taxon>
        <taxon>Tracheophyta</taxon>
        <taxon>Spermatophyta</taxon>
        <taxon>Magnoliopsida</taxon>
        <taxon>eudicotyledons</taxon>
        <taxon>Gunneridae</taxon>
        <taxon>Pentapetalae</taxon>
        <taxon>rosids</taxon>
        <taxon>malvids</taxon>
        <taxon>Brassicales</taxon>
        <taxon>Brassicaceae</taxon>
        <taxon>Camelineae</taxon>
        <taxon>Arabidopsis</taxon>
    </lineage>
</organism>
<dbReference type="SUPFAM" id="SSF55277">
    <property type="entry name" value="GYF domain"/>
    <property type="match status" value="2"/>
</dbReference>
<dbReference type="SMART" id="SM00317">
    <property type="entry name" value="SET"/>
    <property type="match status" value="1"/>
</dbReference>
<dbReference type="InterPro" id="IPR003169">
    <property type="entry name" value="GYF"/>
</dbReference>
<evidence type="ECO:0000259" key="12">
    <source>
        <dbReference type="PROSITE" id="PS50280"/>
    </source>
</evidence>
<keyword evidence="5" id="KW-0949">S-adenosyl-L-methionine</keyword>